<evidence type="ECO:0000313" key="7">
    <source>
        <dbReference type="EMBL" id="EDM73584.1"/>
    </source>
</evidence>
<evidence type="ECO:0000256" key="4">
    <source>
        <dbReference type="ARBA" id="ARBA00023136"/>
    </source>
</evidence>
<dbReference type="Gene3D" id="1.20.1420.30">
    <property type="entry name" value="NCX, central ion-binding region"/>
    <property type="match status" value="2"/>
</dbReference>
<comment type="caution">
    <text evidence="7">The sequence shown here is derived from an EMBL/GenBank/DDBJ whole genome shotgun (WGS) entry which is preliminary data.</text>
</comment>
<dbReference type="PANTHER" id="PTHR10846">
    <property type="entry name" value="SODIUM/POTASSIUM/CALCIUM EXCHANGER"/>
    <property type="match status" value="1"/>
</dbReference>
<dbReference type="InterPro" id="IPR044880">
    <property type="entry name" value="NCX_ion-bd_dom_sf"/>
</dbReference>
<evidence type="ECO:0000256" key="1">
    <source>
        <dbReference type="ARBA" id="ARBA00004141"/>
    </source>
</evidence>
<evidence type="ECO:0000256" key="3">
    <source>
        <dbReference type="ARBA" id="ARBA00022989"/>
    </source>
</evidence>
<gene>
    <name evidence="7" type="ORF">PPSIR1_18417</name>
</gene>
<feature type="transmembrane region" description="Helical" evidence="5">
    <location>
        <begin position="233"/>
        <end position="254"/>
    </location>
</feature>
<dbReference type="GO" id="GO:0005262">
    <property type="term" value="F:calcium channel activity"/>
    <property type="evidence" value="ECO:0007669"/>
    <property type="project" value="TreeGrafter"/>
</dbReference>
<name>A6GKL8_9BACT</name>
<feature type="transmembrane region" description="Helical" evidence="5">
    <location>
        <begin position="131"/>
        <end position="147"/>
    </location>
</feature>
<dbReference type="PANTHER" id="PTHR10846:SF8">
    <property type="entry name" value="INNER MEMBRANE PROTEIN YRBG"/>
    <property type="match status" value="1"/>
</dbReference>
<evidence type="ECO:0000259" key="6">
    <source>
        <dbReference type="Pfam" id="PF01699"/>
    </source>
</evidence>
<evidence type="ECO:0000313" key="8">
    <source>
        <dbReference type="Proteomes" id="UP000005801"/>
    </source>
</evidence>
<dbReference type="STRING" id="391625.PPSIR1_18417"/>
<feature type="transmembrane region" description="Helical" evidence="5">
    <location>
        <begin position="36"/>
        <end position="53"/>
    </location>
</feature>
<organism evidence="7 8">
    <name type="scientific">Plesiocystis pacifica SIR-1</name>
    <dbReference type="NCBI Taxonomy" id="391625"/>
    <lineage>
        <taxon>Bacteria</taxon>
        <taxon>Pseudomonadati</taxon>
        <taxon>Myxococcota</taxon>
        <taxon>Polyangia</taxon>
        <taxon>Nannocystales</taxon>
        <taxon>Nannocystaceae</taxon>
        <taxon>Plesiocystis</taxon>
    </lineage>
</organism>
<dbReference type="InterPro" id="IPR004837">
    <property type="entry name" value="NaCa_Exmemb"/>
</dbReference>
<evidence type="ECO:0000256" key="2">
    <source>
        <dbReference type="ARBA" id="ARBA00022692"/>
    </source>
</evidence>
<dbReference type="Gene3D" id="6.10.280.80">
    <property type="entry name" value="NCX, peripheral helical region"/>
    <property type="match status" value="1"/>
</dbReference>
<dbReference type="GO" id="GO:0005886">
    <property type="term" value="C:plasma membrane"/>
    <property type="evidence" value="ECO:0007669"/>
    <property type="project" value="TreeGrafter"/>
</dbReference>
<keyword evidence="3 5" id="KW-1133">Transmembrane helix</keyword>
<dbReference type="GO" id="GO:0006874">
    <property type="term" value="P:intracellular calcium ion homeostasis"/>
    <property type="evidence" value="ECO:0007669"/>
    <property type="project" value="TreeGrafter"/>
</dbReference>
<dbReference type="EMBL" id="ABCS01000207">
    <property type="protein sequence ID" value="EDM73584.1"/>
    <property type="molecule type" value="Genomic_DNA"/>
</dbReference>
<dbReference type="Proteomes" id="UP000005801">
    <property type="component" value="Unassembled WGS sequence"/>
</dbReference>
<keyword evidence="4 5" id="KW-0472">Membrane</keyword>
<evidence type="ECO:0000256" key="5">
    <source>
        <dbReference type="SAM" id="Phobius"/>
    </source>
</evidence>
<proteinExistence type="predicted"/>
<feature type="domain" description="Sodium/calcium exchanger membrane region" evidence="6">
    <location>
        <begin position="168"/>
        <end position="315"/>
    </location>
</feature>
<feature type="transmembrane region" description="Helical" evidence="5">
    <location>
        <begin position="299"/>
        <end position="318"/>
    </location>
</feature>
<protein>
    <recommendedName>
        <fullName evidence="6">Sodium/calcium exchanger membrane region domain-containing protein</fullName>
    </recommendedName>
</protein>
<reference evidence="7 8" key="1">
    <citation type="submission" date="2007-06" db="EMBL/GenBank/DDBJ databases">
        <authorList>
            <person name="Shimkets L."/>
            <person name="Ferriera S."/>
            <person name="Johnson J."/>
            <person name="Kravitz S."/>
            <person name="Beeson K."/>
            <person name="Sutton G."/>
            <person name="Rogers Y.-H."/>
            <person name="Friedman R."/>
            <person name="Frazier M."/>
            <person name="Venter J.C."/>
        </authorList>
    </citation>
    <scope>NUCLEOTIDE SEQUENCE [LARGE SCALE GENOMIC DNA]</scope>
    <source>
        <strain evidence="7 8">SIR-1</strain>
    </source>
</reference>
<feature type="transmembrane region" description="Helical" evidence="5">
    <location>
        <begin position="168"/>
        <end position="190"/>
    </location>
</feature>
<feature type="transmembrane region" description="Helical" evidence="5">
    <location>
        <begin position="202"/>
        <end position="226"/>
    </location>
</feature>
<dbReference type="RefSeq" id="WP_006977254.1">
    <property type="nucleotide sequence ID" value="NZ_ABCS01000207.1"/>
</dbReference>
<dbReference type="GO" id="GO:0008273">
    <property type="term" value="F:calcium, potassium:sodium antiporter activity"/>
    <property type="evidence" value="ECO:0007669"/>
    <property type="project" value="TreeGrafter"/>
</dbReference>
<feature type="domain" description="Sodium/calcium exchanger membrane region" evidence="6">
    <location>
        <begin position="6"/>
        <end position="145"/>
    </location>
</feature>
<comment type="subcellular location">
    <subcellularLocation>
        <location evidence="1">Membrane</location>
        <topology evidence="1">Multi-pass membrane protein</topology>
    </subcellularLocation>
</comment>
<accession>A6GKL8</accession>
<keyword evidence="2 5" id="KW-0812">Transmembrane</keyword>
<dbReference type="Pfam" id="PF01699">
    <property type="entry name" value="Na_Ca_ex"/>
    <property type="match status" value="2"/>
</dbReference>
<sequence length="320" mass="33040">MGLALAALAVVLGLAGLVFGADRFVFGASTLARRMGVSPLLVGMLIVGLGTSAPEMLVSAMAALDGSGGIALGNAVGSNITNIGLVLGVSALIKPIRLHRDVVRREIPVVLLITFGVVLLLVDWQLRPVDGAILVATLILFLVRAIRSGRDSEEVEDEAEPTAGYGRATLWLLVGLALLMGSSRGVVWGASEIASTLGVSDLVIGLTVVAIGTSLPELAASVASALRGEDAMAIGNVLGSNVFNLLAVLPFPAFLDPGEIDHSLLIRDYPVMGSLTVLLVILALASGRKEGSEPRLGRRVGAVFLTCYLTYVGVLVAMSL</sequence>
<keyword evidence="8" id="KW-1185">Reference proteome</keyword>
<dbReference type="AlphaFoldDB" id="A6GKL8"/>
<feature type="transmembrane region" description="Helical" evidence="5">
    <location>
        <begin position="269"/>
        <end position="287"/>
    </location>
</feature>
<feature type="transmembrane region" description="Helical" evidence="5">
    <location>
        <begin position="107"/>
        <end position="125"/>
    </location>
</feature>
<dbReference type="NCBIfam" id="TIGR00367">
    <property type="entry name" value="calcium/sodium antiporter"/>
    <property type="match status" value="1"/>
</dbReference>
<dbReference type="InterPro" id="IPR004481">
    <property type="entry name" value="K/Na/Ca-exchanger"/>
</dbReference>
<dbReference type="eggNOG" id="COG0530">
    <property type="taxonomic scope" value="Bacteria"/>
</dbReference>